<dbReference type="Gene3D" id="3.40.50.720">
    <property type="entry name" value="NAD(P)-binding Rossmann-like Domain"/>
    <property type="match status" value="1"/>
</dbReference>
<dbReference type="RefSeq" id="WP_332291808.1">
    <property type="nucleotide sequence ID" value="NZ_JAZIBG010000041.1"/>
</dbReference>
<gene>
    <name evidence="1" type="ORF">V4F39_20675</name>
</gene>
<comment type="caution">
    <text evidence="1">The sequence shown here is derived from an EMBL/GenBank/DDBJ whole genome shotgun (WGS) entry which is preliminary data.</text>
</comment>
<organism evidence="1 2">
    <name type="scientific">Aquincola agrisoli</name>
    <dbReference type="NCBI Taxonomy" id="3119538"/>
    <lineage>
        <taxon>Bacteria</taxon>
        <taxon>Pseudomonadati</taxon>
        <taxon>Pseudomonadota</taxon>
        <taxon>Betaproteobacteria</taxon>
        <taxon>Burkholderiales</taxon>
        <taxon>Sphaerotilaceae</taxon>
        <taxon>Aquincola</taxon>
    </lineage>
</organism>
<evidence type="ECO:0000313" key="2">
    <source>
        <dbReference type="Proteomes" id="UP001336250"/>
    </source>
</evidence>
<name>A0AAW9QHM0_9BURK</name>
<keyword evidence="2" id="KW-1185">Reference proteome</keyword>
<dbReference type="Pfam" id="PF13561">
    <property type="entry name" value="adh_short_C2"/>
    <property type="match status" value="1"/>
</dbReference>
<dbReference type="EMBL" id="JAZIBG010000041">
    <property type="protein sequence ID" value="MEF7616342.1"/>
    <property type="molecule type" value="Genomic_DNA"/>
</dbReference>
<proteinExistence type="predicted"/>
<dbReference type="InterPro" id="IPR002347">
    <property type="entry name" value="SDR_fam"/>
</dbReference>
<dbReference type="AlphaFoldDB" id="A0AAW9QHM0"/>
<reference evidence="1 2" key="1">
    <citation type="submission" date="2024-02" db="EMBL/GenBank/DDBJ databases">
        <title>Genome sequence of Aquincola sp. MAHUQ-54.</title>
        <authorList>
            <person name="Huq M.A."/>
        </authorList>
    </citation>
    <scope>NUCLEOTIDE SEQUENCE [LARGE SCALE GENOMIC DNA]</scope>
    <source>
        <strain evidence="1 2">MAHUQ-54</strain>
    </source>
</reference>
<evidence type="ECO:0000313" key="1">
    <source>
        <dbReference type="EMBL" id="MEF7616342.1"/>
    </source>
</evidence>
<protein>
    <submittedName>
        <fullName evidence="1">SDR family oxidoreductase</fullName>
    </submittedName>
</protein>
<accession>A0AAW9QHM0</accession>
<dbReference type="SUPFAM" id="SSF51735">
    <property type="entry name" value="NAD(P)-binding Rossmann-fold domains"/>
    <property type="match status" value="1"/>
</dbReference>
<dbReference type="Proteomes" id="UP001336250">
    <property type="component" value="Unassembled WGS sequence"/>
</dbReference>
<dbReference type="InterPro" id="IPR036291">
    <property type="entry name" value="NAD(P)-bd_dom_sf"/>
</dbReference>
<sequence>MLALANQSMKAFTTAEQVAATAVFLASDAARSISGQAIPVDGDSQNAS</sequence>